<dbReference type="GO" id="GO:0009897">
    <property type="term" value="C:external side of plasma membrane"/>
    <property type="evidence" value="ECO:0007669"/>
    <property type="project" value="Ensembl"/>
</dbReference>
<dbReference type="Gene3D" id="1.20.5.50">
    <property type="match status" value="1"/>
</dbReference>
<dbReference type="GO" id="GO:0005102">
    <property type="term" value="F:signaling receptor binding"/>
    <property type="evidence" value="ECO:0007669"/>
    <property type="project" value="Ensembl"/>
</dbReference>
<keyword evidence="4" id="KW-0356">Hemostasis</keyword>
<evidence type="ECO:0000313" key="15">
    <source>
        <dbReference type="Proteomes" id="UP000694540"/>
    </source>
</evidence>
<evidence type="ECO:0000256" key="5">
    <source>
        <dbReference type="ARBA" id="ARBA00022729"/>
    </source>
</evidence>
<dbReference type="GO" id="GO:0034116">
    <property type="term" value="P:positive regulation of heterotypic cell-cell adhesion"/>
    <property type="evidence" value="ECO:0007669"/>
    <property type="project" value="Ensembl"/>
</dbReference>
<keyword evidence="7" id="KW-0094">Blood coagulation</keyword>
<keyword evidence="6 11" id="KW-0175">Coiled coil</keyword>
<dbReference type="Proteomes" id="UP000694540">
    <property type="component" value="Unplaced"/>
</dbReference>
<comment type="function">
    <text evidence="10">Cleaved by the protease thrombin to yield monomers which, together with fibrinogen beta (FGB) and fibrinogen gamma (FGG), polymerize to form an insoluble fibrin matrix. Fibrin has a major function in hemostasis as one of the primary components of blood clots. In addition, functions during the early stages of wound repair to stabilize the lesion and guide cell migration during re-epithelialization. Was originally thought to be essential for platelet aggregation, based on in vitro studies using anticoagulated blood. However, subsequent studies have shown that it is not absolutely required for thrombus formation in vivo. Enhances expression of SELP in activated platelets via an ITGB3-dependent pathway. Maternal fibrinogen is essential for successful pregnancy. Fibrin deposition is also associated with infection, where it protects against IFNG-mediated hemorrhage. May also facilitate the immune response via both innate and T-cell mediated pathways.</text>
</comment>
<dbReference type="GO" id="GO:0090277">
    <property type="term" value="P:positive regulation of peptide hormone secretion"/>
    <property type="evidence" value="ECO:0007669"/>
    <property type="project" value="Ensembl"/>
</dbReference>
<dbReference type="Ensembl" id="ENSCWAT00000022584.1">
    <property type="protein sequence ID" value="ENSCWAP00000020828.1"/>
    <property type="gene ID" value="ENSCWAG00000015903.1"/>
</dbReference>
<dbReference type="GO" id="GO:0051258">
    <property type="term" value="P:protein polymerization"/>
    <property type="evidence" value="ECO:0007669"/>
    <property type="project" value="Ensembl"/>
</dbReference>
<keyword evidence="5" id="KW-0732">Signal</keyword>
<evidence type="ECO:0000256" key="1">
    <source>
        <dbReference type="ARBA" id="ARBA00004613"/>
    </source>
</evidence>
<feature type="compositionally biased region" description="Basic and acidic residues" evidence="12">
    <location>
        <begin position="254"/>
        <end position="267"/>
    </location>
</feature>
<feature type="compositionally biased region" description="Polar residues" evidence="12">
    <location>
        <begin position="470"/>
        <end position="485"/>
    </location>
</feature>
<dbReference type="GO" id="GO:0072377">
    <property type="term" value="P:blood coagulation, common pathway"/>
    <property type="evidence" value="ECO:0007669"/>
    <property type="project" value="Ensembl"/>
</dbReference>
<feature type="region of interest" description="Disordered" evidence="12">
    <location>
        <begin position="642"/>
        <end position="661"/>
    </location>
</feature>
<evidence type="ECO:0000256" key="9">
    <source>
        <dbReference type="ARBA" id="ARBA00025974"/>
    </source>
</evidence>
<evidence type="ECO:0000259" key="13">
    <source>
        <dbReference type="SMART" id="SM01212"/>
    </source>
</evidence>
<evidence type="ECO:0000256" key="2">
    <source>
        <dbReference type="ARBA" id="ARBA00017850"/>
    </source>
</evidence>
<dbReference type="SMART" id="SM01212">
    <property type="entry name" value="Fib_alpha"/>
    <property type="match status" value="1"/>
</dbReference>
<keyword evidence="8" id="KW-1015">Disulfide bond</keyword>
<evidence type="ECO:0000256" key="11">
    <source>
        <dbReference type="SAM" id="Coils"/>
    </source>
</evidence>
<sequence>QVHEFLFCGKTTTVQEQSEFLAEGAGVRGPRLIERHQTACKESDWPFCADEDWNSKCPSGCRMKGLIDEVNQDFTNRINKLKNSLFDYQKNNKDSNTLTRNIIEILRGDFANANNNDNIYSQVSEELRSRIEILRRKVLEQVQHIHLLQKNVRDQLIEMKRLEVDIDIKIRSCKGSCSRALEHKVDLKDYENQQKQLEQVIAIDLLPSRDRQYLPLIKMSPVSDLTPADFKSQTQETLPEWKALLETRQMKMVLERPGVDERTRGDYISRGPGSAPGTGSTGSVKPGSHVPGGPGTWKPGRPEPGSAGGAWDSGRPEPGSAGGTWKPGRPEPGSAGGAWDSGRPEPGSAGGSWKPGRPEPGSAGGAWDSGHPEPGSAGTWHSEHLEHGSSSTWHSSQLEHGSAGSWKPGSSGTGSIRPDSSGPGSTKPSNPDWGTFKEVPGSVSPGTKKEFHTGKLVTSKGDKEVLTGSERVTSGHVSTTQRSCSKTVTKTVTKADGHTETIKEVVNSEDGSACDSADLDFSHVLPGRGSLDEFFQRHRDEAGSARDAFPGFFSPILKEFEGKTHSVGSESDRSSLGEMSFFHPGIPTYSSSSKTSTHSKQTITKTIDREGGAVESKGYKMDDEADSEEAFDLKGGHVTKRVYTRARPARGIRTSPSGSLP</sequence>
<feature type="compositionally biased region" description="Polar residues" evidence="12">
    <location>
        <begin position="388"/>
        <end position="399"/>
    </location>
</feature>
<dbReference type="GO" id="GO:0031091">
    <property type="term" value="C:platelet alpha granule"/>
    <property type="evidence" value="ECO:0007669"/>
    <property type="project" value="Ensembl"/>
</dbReference>
<comment type="subcellular location">
    <subcellularLocation>
        <location evidence="1">Secreted</location>
    </subcellularLocation>
</comment>
<dbReference type="GO" id="GO:0051592">
    <property type="term" value="P:response to calcium ion"/>
    <property type="evidence" value="ECO:0007669"/>
    <property type="project" value="Ensembl"/>
</dbReference>
<evidence type="ECO:0000256" key="6">
    <source>
        <dbReference type="ARBA" id="ARBA00023054"/>
    </source>
</evidence>
<gene>
    <name evidence="14" type="primary">FGA</name>
</gene>
<dbReference type="GO" id="GO:1902042">
    <property type="term" value="P:negative regulation of extrinsic apoptotic signaling pathway via death domain receptors"/>
    <property type="evidence" value="ECO:0007669"/>
    <property type="project" value="Ensembl"/>
</dbReference>
<dbReference type="Pfam" id="PF12160">
    <property type="entry name" value="Fibrinogen_aC"/>
    <property type="match status" value="1"/>
</dbReference>
<dbReference type="PANTHER" id="PTHR47221">
    <property type="entry name" value="FIBRINOGEN ALPHA CHAIN"/>
    <property type="match status" value="1"/>
</dbReference>
<dbReference type="GO" id="GO:0005201">
    <property type="term" value="F:extracellular matrix structural constituent"/>
    <property type="evidence" value="ECO:0007669"/>
    <property type="project" value="TreeGrafter"/>
</dbReference>
<dbReference type="GeneTree" id="ENSGT00940000155946"/>
<evidence type="ECO:0000256" key="10">
    <source>
        <dbReference type="ARBA" id="ARBA00054782"/>
    </source>
</evidence>
<dbReference type="GO" id="GO:0045907">
    <property type="term" value="P:positive regulation of vasoconstriction"/>
    <property type="evidence" value="ECO:0007669"/>
    <property type="project" value="Ensembl"/>
</dbReference>
<dbReference type="GO" id="GO:0070374">
    <property type="term" value="P:positive regulation of ERK1 and ERK2 cascade"/>
    <property type="evidence" value="ECO:0007669"/>
    <property type="project" value="Ensembl"/>
</dbReference>
<dbReference type="FunFam" id="1.20.5.50:FF:000006">
    <property type="entry name" value="Fibrinogen alpha chain"/>
    <property type="match status" value="1"/>
</dbReference>
<evidence type="ECO:0000313" key="14">
    <source>
        <dbReference type="Ensembl" id="ENSCWAP00000020828.1"/>
    </source>
</evidence>
<dbReference type="GO" id="GO:2000352">
    <property type="term" value="P:negative regulation of endothelial cell apoptotic process"/>
    <property type="evidence" value="ECO:0007669"/>
    <property type="project" value="Ensembl"/>
</dbReference>
<dbReference type="GO" id="GO:0050839">
    <property type="term" value="F:cell adhesion molecule binding"/>
    <property type="evidence" value="ECO:0007669"/>
    <property type="project" value="Ensembl"/>
</dbReference>
<dbReference type="InterPro" id="IPR012290">
    <property type="entry name" value="Fibrinogen_a/b/g_coil_dom"/>
</dbReference>
<dbReference type="AlphaFoldDB" id="A0A8C3X1V0"/>
<feature type="domain" description="Fibrinogen alpha/beta/gamma chain coiled coil" evidence="13">
    <location>
        <begin position="41"/>
        <end position="185"/>
    </location>
</feature>
<feature type="coiled-coil region" evidence="11">
    <location>
        <begin position="145"/>
        <end position="200"/>
    </location>
</feature>
<dbReference type="GO" id="GO:0070527">
    <property type="term" value="P:platelet aggregation"/>
    <property type="evidence" value="ECO:0007669"/>
    <property type="project" value="Ensembl"/>
</dbReference>
<comment type="subunit">
    <text evidence="9">Heterohexamer; disulfide linked. Contains 2 sets of 3 non-identical chains (alpha, beta and gamma). The 2 heterotrimers are in head to head conformation with the N-termini in a small central domain.</text>
</comment>
<dbReference type="GO" id="GO:0050714">
    <property type="term" value="P:positive regulation of protein secretion"/>
    <property type="evidence" value="ECO:0007669"/>
    <property type="project" value="Ensembl"/>
</dbReference>
<keyword evidence="3" id="KW-0964">Secreted</keyword>
<dbReference type="GO" id="GO:0031639">
    <property type="term" value="P:plasminogen activation"/>
    <property type="evidence" value="ECO:0007669"/>
    <property type="project" value="Ensembl"/>
</dbReference>
<dbReference type="GO" id="GO:0005577">
    <property type="term" value="C:fibrinogen complex"/>
    <property type="evidence" value="ECO:0007669"/>
    <property type="project" value="Ensembl"/>
</dbReference>
<dbReference type="GO" id="GO:0030674">
    <property type="term" value="F:protein-macromolecule adaptor activity"/>
    <property type="evidence" value="ECO:0007669"/>
    <property type="project" value="TreeGrafter"/>
</dbReference>
<accession>A0A8C3X1V0</accession>
<protein>
    <recommendedName>
        <fullName evidence="2">Fibrinogen alpha chain</fullName>
    </recommendedName>
</protein>
<dbReference type="GO" id="GO:0005783">
    <property type="term" value="C:endoplasmic reticulum"/>
    <property type="evidence" value="ECO:0007669"/>
    <property type="project" value="Ensembl"/>
</dbReference>
<organism evidence="14 15">
    <name type="scientific">Catagonus wagneri</name>
    <name type="common">Chacoan peccary</name>
    <dbReference type="NCBI Taxonomy" id="51154"/>
    <lineage>
        <taxon>Eukaryota</taxon>
        <taxon>Metazoa</taxon>
        <taxon>Chordata</taxon>
        <taxon>Craniata</taxon>
        <taxon>Vertebrata</taxon>
        <taxon>Euteleostomi</taxon>
        <taxon>Mammalia</taxon>
        <taxon>Eutheria</taxon>
        <taxon>Laurasiatheria</taxon>
        <taxon>Artiodactyla</taxon>
        <taxon>Suina</taxon>
        <taxon>Tayassuidae</taxon>
        <taxon>Catagonus</taxon>
    </lineage>
</organism>
<dbReference type="GO" id="GO:0007160">
    <property type="term" value="P:cell-matrix adhesion"/>
    <property type="evidence" value="ECO:0007669"/>
    <property type="project" value="Ensembl"/>
</dbReference>
<dbReference type="GO" id="GO:0042730">
    <property type="term" value="P:fibrinolysis"/>
    <property type="evidence" value="ECO:0007669"/>
    <property type="project" value="Ensembl"/>
</dbReference>
<dbReference type="PANTHER" id="PTHR47221:SF3">
    <property type="entry name" value="FIBRINOGEN ALPHA CHAIN"/>
    <property type="match status" value="1"/>
</dbReference>
<evidence type="ECO:0000256" key="4">
    <source>
        <dbReference type="ARBA" id="ARBA00022696"/>
    </source>
</evidence>
<evidence type="ECO:0000256" key="7">
    <source>
        <dbReference type="ARBA" id="ARBA00023084"/>
    </source>
</evidence>
<dbReference type="Pfam" id="PF08702">
    <property type="entry name" value="Fib_alpha"/>
    <property type="match status" value="1"/>
</dbReference>
<feature type="region of interest" description="Disordered" evidence="12">
    <location>
        <begin position="254"/>
        <end position="486"/>
    </location>
</feature>
<evidence type="ECO:0000256" key="12">
    <source>
        <dbReference type="SAM" id="MobiDB-lite"/>
    </source>
</evidence>
<keyword evidence="15" id="KW-1185">Reference proteome</keyword>
<dbReference type="InterPro" id="IPR037579">
    <property type="entry name" value="FIB_ANG-like"/>
</dbReference>
<evidence type="ECO:0000256" key="8">
    <source>
        <dbReference type="ARBA" id="ARBA00023157"/>
    </source>
</evidence>
<dbReference type="GO" id="GO:0043152">
    <property type="term" value="P:induction of bacterial agglutination"/>
    <property type="evidence" value="ECO:0007669"/>
    <property type="project" value="Ensembl"/>
</dbReference>
<dbReference type="GO" id="GO:0045921">
    <property type="term" value="P:positive regulation of exocytosis"/>
    <property type="evidence" value="ECO:0007669"/>
    <property type="project" value="Ensembl"/>
</dbReference>
<reference evidence="14" key="2">
    <citation type="submission" date="2025-09" db="UniProtKB">
        <authorList>
            <consortium name="Ensembl"/>
        </authorList>
    </citation>
    <scope>IDENTIFICATION</scope>
</reference>
<evidence type="ECO:0000256" key="3">
    <source>
        <dbReference type="ARBA" id="ARBA00022525"/>
    </source>
</evidence>
<name>A0A8C3X1V0_9CETA</name>
<dbReference type="SUPFAM" id="SSF58010">
    <property type="entry name" value="Fibrinogen coiled-coil and central regions"/>
    <property type="match status" value="1"/>
</dbReference>
<dbReference type="InterPro" id="IPR021996">
    <property type="entry name" value="Fibrinogen_aC"/>
</dbReference>
<reference evidence="14" key="1">
    <citation type="submission" date="2025-08" db="UniProtKB">
        <authorList>
            <consortium name="Ensembl"/>
        </authorList>
    </citation>
    <scope>IDENTIFICATION</scope>
</reference>
<proteinExistence type="predicted"/>